<dbReference type="SUPFAM" id="SSF53335">
    <property type="entry name" value="S-adenosyl-L-methionine-dependent methyltransferases"/>
    <property type="match status" value="1"/>
</dbReference>
<dbReference type="Gene3D" id="1.10.10.10">
    <property type="entry name" value="Winged helix-like DNA-binding domain superfamily/Winged helix DNA-binding domain"/>
    <property type="match status" value="1"/>
</dbReference>
<dbReference type="PANTHER" id="PTHR43712">
    <property type="entry name" value="PUTATIVE (AFU_ORTHOLOGUE AFUA_4G14580)-RELATED"/>
    <property type="match status" value="1"/>
</dbReference>
<accession>G9NXR1</accession>
<dbReference type="InterPro" id="IPR029063">
    <property type="entry name" value="SAM-dependent_MTases_sf"/>
</dbReference>
<dbReference type="Proteomes" id="UP000005426">
    <property type="component" value="Unassembled WGS sequence"/>
</dbReference>
<dbReference type="Gene3D" id="3.40.50.150">
    <property type="entry name" value="Vaccinia Virus protein VP39"/>
    <property type="match status" value="1"/>
</dbReference>
<dbReference type="eggNOG" id="ENOG502RR46">
    <property type="taxonomic scope" value="Eukaryota"/>
</dbReference>
<name>G9NXR1_HYPAI</name>
<reference evidence="1 2" key="1">
    <citation type="journal article" date="2011" name="Genome Biol.">
        <title>Comparative genome sequence analysis underscores mycoparasitism as the ancestral life style of Trichoderma.</title>
        <authorList>
            <person name="Kubicek C.P."/>
            <person name="Herrera-Estrella A."/>
            <person name="Seidl-Seiboth V."/>
            <person name="Martinez D.A."/>
            <person name="Druzhinina I.S."/>
            <person name="Thon M."/>
            <person name="Zeilinger S."/>
            <person name="Casas-Flores S."/>
            <person name="Horwitz B.A."/>
            <person name="Mukherjee P.K."/>
            <person name="Mukherjee M."/>
            <person name="Kredics L."/>
            <person name="Alcaraz L.D."/>
            <person name="Aerts A."/>
            <person name="Antal Z."/>
            <person name="Atanasova L."/>
            <person name="Cervantes-Badillo M.G."/>
            <person name="Challacombe J."/>
            <person name="Chertkov O."/>
            <person name="McCluskey K."/>
            <person name="Coulpier F."/>
            <person name="Deshpande N."/>
            <person name="von Doehren H."/>
            <person name="Ebbole D.J."/>
            <person name="Esquivel-Naranjo E.U."/>
            <person name="Fekete E."/>
            <person name="Flipphi M."/>
            <person name="Glaser F."/>
            <person name="Gomez-Rodriguez E.Y."/>
            <person name="Gruber S."/>
            <person name="Han C."/>
            <person name="Henrissat B."/>
            <person name="Hermosa R."/>
            <person name="Hernandez-Onate M."/>
            <person name="Karaffa L."/>
            <person name="Kosti I."/>
            <person name="Le Crom S."/>
            <person name="Lindquist E."/>
            <person name="Lucas S."/>
            <person name="Luebeck M."/>
            <person name="Luebeck P.S."/>
            <person name="Margeot A."/>
            <person name="Metz B."/>
            <person name="Misra M."/>
            <person name="Nevalainen H."/>
            <person name="Omann M."/>
            <person name="Packer N."/>
            <person name="Perrone G."/>
            <person name="Uresti-Rivera E.E."/>
            <person name="Salamov A."/>
            <person name="Schmoll M."/>
            <person name="Seiboth B."/>
            <person name="Shapiro H."/>
            <person name="Sukno S."/>
            <person name="Tamayo-Ramos J.A."/>
            <person name="Tisch D."/>
            <person name="Wiest A."/>
            <person name="Wilkinson H.H."/>
            <person name="Zhang M."/>
            <person name="Coutinho P.M."/>
            <person name="Kenerley C.M."/>
            <person name="Monte E."/>
            <person name="Baker S.E."/>
            <person name="Grigoriev I.V."/>
        </authorList>
    </citation>
    <scope>NUCLEOTIDE SEQUENCE [LARGE SCALE GENOMIC DNA]</scope>
    <source>
        <strain evidence="2">ATCC 20476 / IMI 206040</strain>
    </source>
</reference>
<dbReference type="STRING" id="452589.G9NXR1"/>
<organism evidence="1 2">
    <name type="scientific">Hypocrea atroviridis (strain ATCC 20476 / IMI 206040)</name>
    <name type="common">Trichoderma atroviride</name>
    <dbReference type="NCBI Taxonomy" id="452589"/>
    <lineage>
        <taxon>Eukaryota</taxon>
        <taxon>Fungi</taxon>
        <taxon>Dikarya</taxon>
        <taxon>Ascomycota</taxon>
        <taxon>Pezizomycotina</taxon>
        <taxon>Sordariomycetes</taxon>
        <taxon>Hypocreomycetidae</taxon>
        <taxon>Hypocreales</taxon>
        <taxon>Hypocreaceae</taxon>
        <taxon>Trichoderma</taxon>
    </lineage>
</organism>
<dbReference type="EMBL" id="ABDG02000025">
    <property type="protein sequence ID" value="EHK44241.1"/>
    <property type="molecule type" value="Genomic_DNA"/>
</dbReference>
<evidence type="ECO:0008006" key="3">
    <source>
        <dbReference type="Google" id="ProtNLM"/>
    </source>
</evidence>
<protein>
    <recommendedName>
        <fullName evidence="3">O-methyltransferase domain-containing protein</fullName>
    </recommendedName>
</protein>
<dbReference type="AlphaFoldDB" id="G9NXR1"/>
<dbReference type="InterPro" id="IPR036390">
    <property type="entry name" value="WH_DNA-bd_sf"/>
</dbReference>
<dbReference type="HOGENOM" id="CLU_005533_1_4_1"/>
<evidence type="ECO:0000313" key="1">
    <source>
        <dbReference type="EMBL" id="EHK44241.1"/>
    </source>
</evidence>
<dbReference type="PANTHER" id="PTHR43712:SF19">
    <property type="entry name" value="DUAL O-METHYLTRANSFERASE_FAD-DEPENDENT MONOOXYGENASE ELCB"/>
    <property type="match status" value="1"/>
</dbReference>
<dbReference type="SUPFAM" id="SSF46785">
    <property type="entry name" value="Winged helix' DNA-binding domain"/>
    <property type="match status" value="1"/>
</dbReference>
<dbReference type="OrthoDB" id="1606438at2759"/>
<sequence>MDMNIPRSEIGLLADEIMEQVAKWETYGEQSGTSLPSVSFDTRTPVLTVHTPDDVLEAREKIIESAFKLLQLAAGPSKFASIAISYSQTIMALKWLFHFNIFDLVPEEPIGYDALAVSANVPVFELKRMLRLVMASYIFSEQVDETVQHNTISRAFAHDENMRRGIPFFCDVVIPAAARMEDATIRWPGSEDSDETARNIALNDDLPFDEYLTECNQAEGYTRLMKLLGSEPFRQNVYSANVVQGFDWASLPRDSLVVDGPEDKLDIMKDFVRMRNPGLLTQINFCPHNFYGEELIHSARVYLLAGTLENLPDDDVREILRCVSSVMAPTSTMVIVDSVLLEPDDEESMAAQRESRCRDMTIRQLHNSGARTLLEWSDLITSVDDGKKFDIFWAMWGEFEGVMMNAAAGV</sequence>
<dbReference type="InterPro" id="IPR036388">
    <property type="entry name" value="WH-like_DNA-bd_sf"/>
</dbReference>
<keyword evidence="2" id="KW-1185">Reference proteome</keyword>
<proteinExistence type="predicted"/>
<gene>
    <name evidence="1" type="ORF">TRIATDRAFT_275527</name>
</gene>
<evidence type="ECO:0000313" key="2">
    <source>
        <dbReference type="Proteomes" id="UP000005426"/>
    </source>
</evidence>
<dbReference type="OMA" id="IAMANHV"/>
<comment type="caution">
    <text evidence="1">The sequence shown here is derived from an EMBL/GenBank/DDBJ whole genome shotgun (WGS) entry which is preliminary data.</text>
</comment>